<evidence type="ECO:0000313" key="2">
    <source>
        <dbReference type="EMBL" id="RED43791.1"/>
    </source>
</evidence>
<dbReference type="Pfam" id="PF00534">
    <property type="entry name" value="Glycos_transf_1"/>
    <property type="match status" value="1"/>
</dbReference>
<dbReference type="Gene3D" id="3.40.50.2000">
    <property type="entry name" value="Glycogen Phosphorylase B"/>
    <property type="match status" value="1"/>
</dbReference>
<dbReference type="SUPFAM" id="SSF53756">
    <property type="entry name" value="UDP-Glycosyltransferase/glycogen phosphorylase"/>
    <property type="match status" value="1"/>
</dbReference>
<keyword evidence="2" id="KW-0808">Transferase</keyword>
<dbReference type="EMBL" id="QRDW01000018">
    <property type="protein sequence ID" value="RED43791.1"/>
    <property type="molecule type" value="Genomic_DNA"/>
</dbReference>
<comment type="caution">
    <text evidence="2">The sequence shown here is derived from an EMBL/GenBank/DDBJ whole genome shotgun (WGS) entry which is preliminary data.</text>
</comment>
<accession>A0A3D9H3L1</accession>
<evidence type="ECO:0000313" key="3">
    <source>
        <dbReference type="Proteomes" id="UP000256845"/>
    </source>
</evidence>
<dbReference type="InterPro" id="IPR001296">
    <property type="entry name" value="Glyco_trans_1"/>
</dbReference>
<dbReference type="Proteomes" id="UP000256845">
    <property type="component" value="Unassembled WGS sequence"/>
</dbReference>
<dbReference type="OrthoDB" id="9769600at2"/>
<keyword evidence="3" id="KW-1185">Reference proteome</keyword>
<dbReference type="Gene3D" id="3.40.50.11010">
    <property type="match status" value="1"/>
</dbReference>
<dbReference type="AlphaFoldDB" id="A0A3D9H3L1"/>
<proteinExistence type="predicted"/>
<sequence>MKNTGKTPLVVFGEDWASHPSSTQHLIRKLMHEHPVIWVNSIGLRRPRISWRDINRLFTKLFQILRGKGKAADATDRTTDKPLEIIHPIALPLPGNRLASWFNARSLSRQVKQTLAKHGLANPVLWLSLPTAVDVVGRCGESATLYYAGDDFSALAGVDHDAVIPMEQSLAAKAQAIVAPSPVIADRFPRDNTFIIPHGCDHSLFSTPQPKAKELKDGKPIAGFYGSLDEWLDQDLLIWLARSLPDWKFQFIGPIKTDLGALLSLGNVEFLGVREHHQLPSYVQHWSASLIPFRDTRQIRACNPLKLREYLAAGTPIVSTAFPAVQKYSDHVAICNDRENFRTALQDCLIDEPVDRSARQNRVRSESWEARAHDMQVLIEALHFASLTQNAAMESSTPDKNCSFSNG</sequence>
<name>A0A3D9H3L1_9PROT</name>
<feature type="domain" description="Glycosyl transferase family 1" evidence="1">
    <location>
        <begin position="210"/>
        <end position="329"/>
    </location>
</feature>
<protein>
    <submittedName>
        <fullName evidence="2">Glycosyltransferase involved in cell wall biosynthesis</fullName>
    </submittedName>
</protein>
<evidence type="ECO:0000259" key="1">
    <source>
        <dbReference type="Pfam" id="PF00534"/>
    </source>
</evidence>
<dbReference type="PANTHER" id="PTHR12526:SF630">
    <property type="entry name" value="GLYCOSYLTRANSFERASE"/>
    <property type="match status" value="1"/>
</dbReference>
<reference evidence="2 3" key="1">
    <citation type="submission" date="2018-07" db="EMBL/GenBank/DDBJ databases">
        <title>Genomic Encyclopedia of Type Strains, Phase III (KMG-III): the genomes of soil and plant-associated and newly described type strains.</title>
        <authorList>
            <person name="Whitman W."/>
        </authorList>
    </citation>
    <scope>NUCLEOTIDE SEQUENCE [LARGE SCALE GENOMIC DNA]</scope>
    <source>
        <strain evidence="2 3">CECT 8488</strain>
    </source>
</reference>
<dbReference type="GO" id="GO:0016740">
    <property type="term" value="F:transferase activity"/>
    <property type="evidence" value="ECO:0007669"/>
    <property type="project" value="UniProtKB-KW"/>
</dbReference>
<organism evidence="2 3">
    <name type="scientific">Aestuariispira insulae</name>
    <dbReference type="NCBI Taxonomy" id="1461337"/>
    <lineage>
        <taxon>Bacteria</taxon>
        <taxon>Pseudomonadati</taxon>
        <taxon>Pseudomonadota</taxon>
        <taxon>Alphaproteobacteria</taxon>
        <taxon>Rhodospirillales</taxon>
        <taxon>Kiloniellaceae</taxon>
        <taxon>Aestuariispira</taxon>
    </lineage>
</organism>
<gene>
    <name evidence="2" type="ORF">DFP90_11814</name>
</gene>
<dbReference type="PANTHER" id="PTHR12526">
    <property type="entry name" value="GLYCOSYLTRANSFERASE"/>
    <property type="match status" value="1"/>
</dbReference>
<dbReference type="RefSeq" id="WP_115939425.1">
    <property type="nucleotide sequence ID" value="NZ_QRDW01000018.1"/>
</dbReference>